<keyword evidence="4" id="KW-0106">Calcium</keyword>
<dbReference type="PANTHER" id="PTHR12682:SF11">
    <property type="entry name" value="PROTEIN ARCHEASE"/>
    <property type="match status" value="1"/>
</dbReference>
<comment type="similarity">
    <text evidence="1">Belongs to the archease family.</text>
</comment>
<evidence type="ECO:0000256" key="4">
    <source>
        <dbReference type="ARBA" id="ARBA00022837"/>
    </source>
</evidence>
<dbReference type="PANTHER" id="PTHR12682">
    <property type="entry name" value="ARCHEASE"/>
    <property type="match status" value="1"/>
</dbReference>
<keyword evidence="7" id="KW-1185">Reference proteome</keyword>
<dbReference type="InterPro" id="IPR036820">
    <property type="entry name" value="Archease_dom_sf"/>
</dbReference>
<sequence length="137" mass="14589">MNRGHRLLPHTADVRFEAWAPTREECLAEAAAALVAGFADVTGVAARTTRTARLPGATDEDVLLALLDEIVYLLDTEDAVPLRAEVTGAAGDASVRLDLAPLDRVEVIGAAPKAVSLHDLRFERATGGWWCTATVDV</sequence>
<proteinExistence type="inferred from homology"/>
<dbReference type="SUPFAM" id="SSF69819">
    <property type="entry name" value="MTH1598-like"/>
    <property type="match status" value="1"/>
</dbReference>
<keyword evidence="2" id="KW-0819">tRNA processing</keyword>
<protein>
    <submittedName>
        <fullName evidence="6">Archease</fullName>
    </submittedName>
</protein>
<accession>A0ABW3FPV1</accession>
<evidence type="ECO:0000313" key="7">
    <source>
        <dbReference type="Proteomes" id="UP001597018"/>
    </source>
</evidence>
<dbReference type="Pfam" id="PF01951">
    <property type="entry name" value="Archease"/>
    <property type="match status" value="1"/>
</dbReference>
<feature type="domain" description="Archease" evidence="5">
    <location>
        <begin position="6"/>
        <end position="137"/>
    </location>
</feature>
<evidence type="ECO:0000313" key="6">
    <source>
        <dbReference type="EMBL" id="MFD0920551.1"/>
    </source>
</evidence>
<comment type="caution">
    <text evidence="6">The sequence shown here is derived from an EMBL/GenBank/DDBJ whole genome shotgun (WGS) entry which is preliminary data.</text>
</comment>
<dbReference type="Gene3D" id="3.55.10.10">
    <property type="entry name" value="Archease domain"/>
    <property type="match status" value="1"/>
</dbReference>
<reference evidence="7" key="1">
    <citation type="journal article" date="2019" name="Int. J. Syst. Evol. Microbiol.">
        <title>The Global Catalogue of Microorganisms (GCM) 10K type strain sequencing project: providing services to taxonomists for standard genome sequencing and annotation.</title>
        <authorList>
            <consortium name="The Broad Institute Genomics Platform"/>
            <consortium name="The Broad Institute Genome Sequencing Center for Infectious Disease"/>
            <person name="Wu L."/>
            <person name="Ma J."/>
        </authorList>
    </citation>
    <scope>NUCLEOTIDE SEQUENCE [LARGE SCALE GENOMIC DNA]</scope>
    <source>
        <strain evidence="7">CCUG 56401</strain>
    </source>
</reference>
<dbReference type="Proteomes" id="UP001597018">
    <property type="component" value="Unassembled WGS sequence"/>
</dbReference>
<evidence type="ECO:0000259" key="5">
    <source>
        <dbReference type="Pfam" id="PF01951"/>
    </source>
</evidence>
<dbReference type="EMBL" id="JBHTIW010000007">
    <property type="protein sequence ID" value="MFD0920551.1"/>
    <property type="molecule type" value="Genomic_DNA"/>
</dbReference>
<dbReference type="InterPro" id="IPR002804">
    <property type="entry name" value="Archease"/>
</dbReference>
<dbReference type="RefSeq" id="WP_263248162.1">
    <property type="nucleotide sequence ID" value="NZ_BAABLT010000005.1"/>
</dbReference>
<gene>
    <name evidence="6" type="ORF">ACFQ16_12430</name>
</gene>
<dbReference type="InterPro" id="IPR023572">
    <property type="entry name" value="Archease_dom"/>
</dbReference>
<organism evidence="6 7">
    <name type="scientific">Saccharopolyspora rosea</name>
    <dbReference type="NCBI Taxonomy" id="524884"/>
    <lineage>
        <taxon>Bacteria</taxon>
        <taxon>Bacillati</taxon>
        <taxon>Actinomycetota</taxon>
        <taxon>Actinomycetes</taxon>
        <taxon>Pseudonocardiales</taxon>
        <taxon>Pseudonocardiaceae</taxon>
        <taxon>Saccharopolyspora</taxon>
    </lineage>
</organism>
<name>A0ABW3FPV1_9PSEU</name>
<evidence type="ECO:0000256" key="1">
    <source>
        <dbReference type="ARBA" id="ARBA00007963"/>
    </source>
</evidence>
<keyword evidence="3" id="KW-0479">Metal-binding</keyword>
<evidence type="ECO:0000256" key="2">
    <source>
        <dbReference type="ARBA" id="ARBA00022694"/>
    </source>
</evidence>
<evidence type="ECO:0000256" key="3">
    <source>
        <dbReference type="ARBA" id="ARBA00022723"/>
    </source>
</evidence>